<comment type="caution">
    <text evidence="1">The sequence shown here is derived from an EMBL/GenBank/DDBJ whole genome shotgun (WGS) entry which is preliminary data.</text>
</comment>
<sequence>MRLFLLLLSLFATTVSSDEKPRQPYFDWGRCPFEGCTYQAWTTKQEVIVRAEPSSTARELFRLRRGQQVEGVTGVVITEKAGIVEILRPVKLGYSKEGKGPLLNMKAGEKLYLLGWVGEGDGLFWYKGKTYILDYDYARKEVRYGPSPQNQWWVKIRDQQRREGWVAEAKNFAHMDRFE</sequence>
<protein>
    <submittedName>
        <fullName evidence="1">Uncharacterized protein</fullName>
    </submittedName>
</protein>
<organism evidence="1 2">
    <name type="scientific">Aeromonas sobria</name>
    <dbReference type="NCBI Taxonomy" id="646"/>
    <lineage>
        <taxon>Bacteria</taxon>
        <taxon>Pseudomonadati</taxon>
        <taxon>Pseudomonadota</taxon>
        <taxon>Gammaproteobacteria</taxon>
        <taxon>Aeromonadales</taxon>
        <taxon>Aeromonadaceae</taxon>
        <taxon>Aeromonas</taxon>
    </lineage>
</organism>
<keyword evidence="2" id="KW-1185">Reference proteome</keyword>
<evidence type="ECO:0000313" key="1">
    <source>
        <dbReference type="EMBL" id="PKQ72318.1"/>
    </source>
</evidence>
<dbReference type="EMBL" id="NQMM01000061">
    <property type="protein sequence ID" value="PKQ72318.1"/>
    <property type="molecule type" value="Genomic_DNA"/>
</dbReference>
<dbReference type="AlphaFoldDB" id="A0A2N3IN75"/>
<evidence type="ECO:0000313" key="2">
    <source>
        <dbReference type="Proteomes" id="UP000233467"/>
    </source>
</evidence>
<accession>A0A2N3IN75</accession>
<proteinExistence type="predicted"/>
<reference evidence="1 2" key="1">
    <citation type="journal article" date="2017" name="Front. Microbiol.">
        <title>Strong Genomic and Phenotypic Heterogeneity in the Aeromonas sobria Species Complex.</title>
        <authorList>
            <person name="Gauthier J."/>
            <person name="Vincent A.T."/>
            <person name="Charette S.J."/>
            <person name="Derome N."/>
        </authorList>
    </citation>
    <scope>NUCLEOTIDE SEQUENCE [LARGE SCALE GENOMIC DNA]</scope>
    <source>
        <strain evidence="1 2">TM18</strain>
    </source>
</reference>
<gene>
    <name evidence="1" type="ORF">CJP16_21560</name>
</gene>
<dbReference type="Proteomes" id="UP000233467">
    <property type="component" value="Unassembled WGS sequence"/>
</dbReference>
<name>A0A2N3IN75_AERSO</name>
<dbReference type="RefSeq" id="WP_101326541.1">
    <property type="nucleotide sequence ID" value="NZ_NQMM01000061.1"/>
</dbReference>